<dbReference type="AlphaFoldDB" id="A0A4Z1RJM2"/>
<keyword evidence="2" id="KW-1185">Reference proteome</keyword>
<proteinExistence type="predicted"/>
<evidence type="ECO:0000313" key="2">
    <source>
        <dbReference type="Proteomes" id="UP000298681"/>
    </source>
</evidence>
<evidence type="ECO:0000313" key="1">
    <source>
        <dbReference type="EMBL" id="TKS54319.1"/>
    </source>
</evidence>
<dbReference type="RefSeq" id="WP_134673698.1">
    <property type="nucleotide sequence ID" value="NZ_CP039383.2"/>
</dbReference>
<organism evidence="1 2">
    <name type="scientific">Luteimonas yindakuii</name>
    <dbReference type="NCBI Taxonomy" id="2565782"/>
    <lineage>
        <taxon>Bacteria</taxon>
        <taxon>Pseudomonadati</taxon>
        <taxon>Pseudomonadota</taxon>
        <taxon>Gammaproteobacteria</taxon>
        <taxon>Lysobacterales</taxon>
        <taxon>Lysobacteraceae</taxon>
        <taxon>Luteimonas</taxon>
    </lineage>
</organism>
<protein>
    <submittedName>
        <fullName evidence="1">Uncharacterized protein</fullName>
    </submittedName>
</protein>
<name>A0A4Z1RJM2_9GAMM</name>
<gene>
    <name evidence="1" type="ORF">E4582_05760</name>
</gene>
<reference evidence="1 2" key="1">
    <citation type="submission" date="2019-01" db="EMBL/GenBank/DDBJ databases">
        <authorList>
            <person name="Zhang S."/>
        </authorList>
    </citation>
    <scope>NUCLEOTIDE SEQUENCE [LARGE SCALE GENOMIC DNA]</scope>
    <source>
        <strain evidence="1 2">1626</strain>
    </source>
</reference>
<dbReference type="EMBL" id="SPUH01000001">
    <property type="protein sequence ID" value="TKS54319.1"/>
    <property type="molecule type" value="Genomic_DNA"/>
</dbReference>
<dbReference type="Proteomes" id="UP000298681">
    <property type="component" value="Unassembled WGS sequence"/>
</dbReference>
<accession>A0A4Z1RJM2</accession>
<comment type="caution">
    <text evidence="1">The sequence shown here is derived from an EMBL/GenBank/DDBJ whole genome shotgun (WGS) entry which is preliminary data.</text>
</comment>
<dbReference type="OrthoDB" id="9977826at2"/>
<sequence length="90" mass="9445">MGDGLFPALVIGASALPAFLLARSFARDRPRMATVMRLVGLAMLAGALGLAWAGGDRTRTFAVAIAMALAVNVLALLVLVDVIRRRRGGR</sequence>